<dbReference type="PROSITE" id="PS50987">
    <property type="entry name" value="HTH_ARSR_2"/>
    <property type="match status" value="1"/>
</dbReference>
<dbReference type="Pfam" id="PF12840">
    <property type="entry name" value="HTH_20"/>
    <property type="match status" value="1"/>
</dbReference>
<protein>
    <recommendedName>
        <fullName evidence="1">HTH arsR-type domain-containing protein</fullName>
    </recommendedName>
</protein>
<dbReference type="InterPro" id="IPR036390">
    <property type="entry name" value="WH_DNA-bd_sf"/>
</dbReference>
<dbReference type="GO" id="GO:0003700">
    <property type="term" value="F:DNA-binding transcription factor activity"/>
    <property type="evidence" value="ECO:0007669"/>
    <property type="project" value="InterPro"/>
</dbReference>
<dbReference type="InterPro" id="IPR001845">
    <property type="entry name" value="HTH_ArsR_DNA-bd_dom"/>
</dbReference>
<comment type="caution">
    <text evidence="2">The sequence shown here is derived from an EMBL/GenBank/DDBJ whole genome shotgun (WGS) entry which is preliminary data.</text>
</comment>
<dbReference type="SMART" id="SM00418">
    <property type="entry name" value="HTH_ARSR"/>
    <property type="match status" value="1"/>
</dbReference>
<dbReference type="AlphaFoldDB" id="A0A9N8RSM2"/>
<evidence type="ECO:0000313" key="3">
    <source>
        <dbReference type="Proteomes" id="UP000789704"/>
    </source>
</evidence>
<evidence type="ECO:0000259" key="1">
    <source>
        <dbReference type="PROSITE" id="PS50987"/>
    </source>
</evidence>
<dbReference type="Proteomes" id="UP000789704">
    <property type="component" value="Unassembled WGS sequence"/>
</dbReference>
<dbReference type="Gene3D" id="1.10.10.10">
    <property type="entry name" value="Winged helix-like DNA-binding domain superfamily/Winged helix DNA-binding domain"/>
    <property type="match status" value="1"/>
</dbReference>
<dbReference type="PRINTS" id="PR00778">
    <property type="entry name" value="HTHARSR"/>
</dbReference>
<name>A0A9N8RSM2_9BURK</name>
<sequence length="121" mass="13516">MAKYFPATSEVFQALGDPTRCAIVSALGHGEQSVSALAAPFDMALPSFMKHLAVLERCGLIRTSKLGRTRTCELVPDGLTQAGQWLASQRAMWEKRSDRMANFVENLHVEEQTHGKRRRRS</sequence>
<gene>
    <name evidence="2" type="ORF">LMG31841_00480</name>
</gene>
<dbReference type="InterPro" id="IPR036388">
    <property type="entry name" value="WH-like_DNA-bd_sf"/>
</dbReference>
<dbReference type="PANTHER" id="PTHR38600">
    <property type="entry name" value="TRANSCRIPTIONAL REGULATORY PROTEIN"/>
    <property type="match status" value="1"/>
</dbReference>
<dbReference type="EMBL" id="CAJQZC010000001">
    <property type="protein sequence ID" value="CAG4887615.1"/>
    <property type="molecule type" value="Genomic_DNA"/>
</dbReference>
<reference evidence="2" key="1">
    <citation type="submission" date="2021-04" db="EMBL/GenBank/DDBJ databases">
        <authorList>
            <person name="Vanwijnsberghe S."/>
        </authorList>
    </citation>
    <scope>NUCLEOTIDE SEQUENCE</scope>
    <source>
        <strain evidence="2">LMG 31841</strain>
    </source>
</reference>
<dbReference type="PANTHER" id="PTHR38600:SF2">
    <property type="entry name" value="SLL0088 PROTEIN"/>
    <property type="match status" value="1"/>
</dbReference>
<dbReference type="InterPro" id="IPR011991">
    <property type="entry name" value="ArsR-like_HTH"/>
</dbReference>
<keyword evidence="3" id="KW-1185">Reference proteome</keyword>
<feature type="domain" description="HTH arsR-type" evidence="1">
    <location>
        <begin position="1"/>
        <end position="94"/>
    </location>
</feature>
<dbReference type="SUPFAM" id="SSF46785">
    <property type="entry name" value="Winged helix' DNA-binding domain"/>
    <property type="match status" value="1"/>
</dbReference>
<organism evidence="2 3">
    <name type="scientific">Paraburkholderia saeva</name>
    <dbReference type="NCBI Taxonomy" id="2777537"/>
    <lineage>
        <taxon>Bacteria</taxon>
        <taxon>Pseudomonadati</taxon>
        <taxon>Pseudomonadota</taxon>
        <taxon>Betaproteobacteria</taxon>
        <taxon>Burkholderiales</taxon>
        <taxon>Burkholderiaceae</taxon>
        <taxon>Paraburkholderia</taxon>
    </lineage>
</organism>
<dbReference type="CDD" id="cd00090">
    <property type="entry name" value="HTH_ARSR"/>
    <property type="match status" value="1"/>
</dbReference>
<dbReference type="RefSeq" id="WP_228874546.1">
    <property type="nucleotide sequence ID" value="NZ_CAJQYX010000007.1"/>
</dbReference>
<accession>A0A9N8RSM2</accession>
<proteinExistence type="predicted"/>
<evidence type="ECO:0000313" key="2">
    <source>
        <dbReference type="EMBL" id="CAG4887615.1"/>
    </source>
</evidence>
<dbReference type="NCBIfam" id="NF033788">
    <property type="entry name" value="HTH_metalloreg"/>
    <property type="match status" value="1"/>
</dbReference>